<sequence>MGESSVIYYLIIESDCLHIVAGMQCSSYNESRVGHIVEDANAMLSSIAGATIIRVRRQANGATHRLTHIIAESTTALKRVAFRSFTNTKHRLQWSLS</sequence>
<comment type="caution">
    <text evidence="1">The sequence shown here is derived from an EMBL/GenBank/DDBJ whole genome shotgun (WGS) entry which is preliminary data.</text>
</comment>
<accession>A0A498IMV3</accession>
<dbReference type="AlphaFoldDB" id="A0A498IMV3"/>
<proteinExistence type="predicted"/>
<reference evidence="1 2" key="1">
    <citation type="submission" date="2018-10" db="EMBL/GenBank/DDBJ databases">
        <title>A high-quality apple genome assembly.</title>
        <authorList>
            <person name="Hu J."/>
        </authorList>
    </citation>
    <scope>NUCLEOTIDE SEQUENCE [LARGE SCALE GENOMIC DNA]</scope>
    <source>
        <strain evidence="2">cv. HFTH1</strain>
        <tissue evidence="1">Young leaf</tissue>
    </source>
</reference>
<evidence type="ECO:0008006" key="3">
    <source>
        <dbReference type="Google" id="ProtNLM"/>
    </source>
</evidence>
<name>A0A498IMV3_MALDO</name>
<gene>
    <name evidence="1" type="ORF">DVH24_032834</name>
</gene>
<evidence type="ECO:0000313" key="2">
    <source>
        <dbReference type="Proteomes" id="UP000290289"/>
    </source>
</evidence>
<protein>
    <recommendedName>
        <fullName evidence="3">RNase H type-1 domain-containing protein</fullName>
    </recommendedName>
</protein>
<evidence type="ECO:0000313" key="1">
    <source>
        <dbReference type="EMBL" id="RXH84550.1"/>
    </source>
</evidence>
<organism evidence="1 2">
    <name type="scientific">Malus domestica</name>
    <name type="common">Apple</name>
    <name type="synonym">Pyrus malus</name>
    <dbReference type="NCBI Taxonomy" id="3750"/>
    <lineage>
        <taxon>Eukaryota</taxon>
        <taxon>Viridiplantae</taxon>
        <taxon>Streptophyta</taxon>
        <taxon>Embryophyta</taxon>
        <taxon>Tracheophyta</taxon>
        <taxon>Spermatophyta</taxon>
        <taxon>Magnoliopsida</taxon>
        <taxon>eudicotyledons</taxon>
        <taxon>Gunneridae</taxon>
        <taxon>Pentapetalae</taxon>
        <taxon>rosids</taxon>
        <taxon>fabids</taxon>
        <taxon>Rosales</taxon>
        <taxon>Rosaceae</taxon>
        <taxon>Amygdaloideae</taxon>
        <taxon>Maleae</taxon>
        <taxon>Malus</taxon>
    </lineage>
</organism>
<dbReference type="EMBL" id="RDQH01000337">
    <property type="protein sequence ID" value="RXH84550.1"/>
    <property type="molecule type" value="Genomic_DNA"/>
</dbReference>
<dbReference type="Proteomes" id="UP000290289">
    <property type="component" value="Chromosome 11"/>
</dbReference>
<keyword evidence="2" id="KW-1185">Reference proteome</keyword>